<keyword evidence="3" id="KW-1185">Reference proteome</keyword>
<evidence type="ECO:0000256" key="1">
    <source>
        <dbReference type="SAM" id="Phobius"/>
    </source>
</evidence>
<dbReference type="SUPFAM" id="SSF51230">
    <property type="entry name" value="Single hybrid motif"/>
    <property type="match status" value="1"/>
</dbReference>
<gene>
    <name evidence="2" type="ORF">JF922_08735</name>
</gene>
<organism evidence="2 3">
    <name type="scientific">Candidatus Nephthysia bennettiae</name>
    <dbReference type="NCBI Taxonomy" id="3127016"/>
    <lineage>
        <taxon>Bacteria</taxon>
        <taxon>Bacillati</taxon>
        <taxon>Candidatus Dormiibacterota</taxon>
        <taxon>Candidatus Dormibacteria</taxon>
        <taxon>Candidatus Dormibacterales</taxon>
        <taxon>Candidatus Dormibacteraceae</taxon>
        <taxon>Candidatus Nephthysia</taxon>
    </lineage>
</organism>
<dbReference type="InterPro" id="IPR011053">
    <property type="entry name" value="Single_hybrid_motif"/>
</dbReference>
<dbReference type="RefSeq" id="WP_338200936.1">
    <property type="nucleotide sequence ID" value="NZ_JAEKNR010000097.1"/>
</dbReference>
<dbReference type="EMBL" id="JAEKNR010000097">
    <property type="protein sequence ID" value="MBJ7598156.1"/>
    <property type="molecule type" value="Genomic_DNA"/>
</dbReference>
<dbReference type="InterPro" id="IPR050739">
    <property type="entry name" value="MFP"/>
</dbReference>
<feature type="transmembrane region" description="Helical" evidence="1">
    <location>
        <begin position="31"/>
        <end position="50"/>
    </location>
</feature>
<dbReference type="Proteomes" id="UP000612893">
    <property type="component" value="Unassembled WGS sequence"/>
</dbReference>
<accession>A0A934K7Y1</accession>
<proteinExistence type="predicted"/>
<keyword evidence="1" id="KW-1133">Transmembrane helix</keyword>
<protein>
    <submittedName>
        <fullName evidence="2">HlyD family efflux transporter periplasmic adaptor subunit</fullName>
    </submittedName>
</protein>
<keyword evidence="1" id="KW-0472">Membrane</keyword>
<comment type="caution">
    <text evidence="2">The sequence shown here is derived from an EMBL/GenBank/DDBJ whole genome shotgun (WGS) entry which is preliminary data.</text>
</comment>
<dbReference type="AlphaFoldDB" id="A0A934K7Y1"/>
<dbReference type="CDD" id="cd06850">
    <property type="entry name" value="biotinyl_domain"/>
    <property type="match status" value="1"/>
</dbReference>
<evidence type="ECO:0000313" key="3">
    <source>
        <dbReference type="Proteomes" id="UP000612893"/>
    </source>
</evidence>
<dbReference type="PANTHER" id="PTHR30386">
    <property type="entry name" value="MEMBRANE FUSION SUBUNIT OF EMRAB-TOLC MULTIDRUG EFFLUX PUMP"/>
    <property type="match status" value="1"/>
</dbReference>
<keyword evidence="1" id="KW-0812">Transmembrane</keyword>
<name>A0A934K7Y1_9BACT</name>
<sequence>MSTIFRQSSLDRLSSPEQLDQLIRITSRRSWIALLAMAAVVLSAVAWGLIGTITTSVSDQGMFIRGGGLFAVQTPSAGQVRSVSVGVGQQVSQGQPVAQLEPAPGAGGPVNVVSPYSGKVLELLVNPGQLVSVGSGILNLEESANPLEIVVFFPASVGKQVKTGMKAEVAPSSYSPQQYGYMLASVDYVAPFLSSAPGMMRLLQNQNLVQLFLNLAGGSPIEVHLALTPDSATPSGYRWSSSRGPDTTVTAGTLASVSVAVSQQHPIGLVLPEAR</sequence>
<reference evidence="2" key="1">
    <citation type="submission" date="2020-10" db="EMBL/GenBank/DDBJ databases">
        <title>Ca. Dormibacterota MAGs.</title>
        <authorList>
            <person name="Montgomery K."/>
        </authorList>
    </citation>
    <scope>NUCLEOTIDE SEQUENCE [LARGE SCALE GENOMIC DNA]</scope>
    <source>
        <strain evidence="2">SC8812_S17_10</strain>
    </source>
</reference>
<dbReference type="Gene3D" id="2.40.50.100">
    <property type="match status" value="1"/>
</dbReference>
<evidence type="ECO:0000313" key="2">
    <source>
        <dbReference type="EMBL" id="MBJ7598156.1"/>
    </source>
</evidence>